<feature type="non-terminal residue" evidence="2">
    <location>
        <position position="341"/>
    </location>
</feature>
<dbReference type="OrthoDB" id="6359149at2759"/>
<evidence type="ECO:0000313" key="1">
    <source>
        <dbReference type="Proteomes" id="UP000694843"/>
    </source>
</evidence>
<dbReference type="RefSeq" id="XP_018018926.1">
    <property type="nucleotide sequence ID" value="XM_018163437.2"/>
</dbReference>
<dbReference type="Proteomes" id="UP000694843">
    <property type="component" value="Unplaced"/>
</dbReference>
<dbReference type="OMA" id="CANSNHE"/>
<proteinExistence type="predicted"/>
<evidence type="ECO:0000313" key="2">
    <source>
        <dbReference type="RefSeq" id="XP_018018926.1"/>
    </source>
</evidence>
<protein>
    <submittedName>
        <fullName evidence="2">Uncharacterized protein LOC108675428</fullName>
    </submittedName>
</protein>
<dbReference type="AlphaFoldDB" id="A0A8B7P1I0"/>
<dbReference type="GeneID" id="108675428"/>
<accession>A0A8B7P1I0</accession>
<organism evidence="1 2">
    <name type="scientific">Hyalella azteca</name>
    <name type="common">Amphipod</name>
    <dbReference type="NCBI Taxonomy" id="294128"/>
    <lineage>
        <taxon>Eukaryota</taxon>
        <taxon>Metazoa</taxon>
        <taxon>Ecdysozoa</taxon>
        <taxon>Arthropoda</taxon>
        <taxon>Crustacea</taxon>
        <taxon>Multicrustacea</taxon>
        <taxon>Malacostraca</taxon>
        <taxon>Eumalacostraca</taxon>
        <taxon>Peracarida</taxon>
        <taxon>Amphipoda</taxon>
        <taxon>Senticaudata</taxon>
        <taxon>Talitrida</taxon>
        <taxon>Talitroidea</taxon>
        <taxon>Hyalellidae</taxon>
        <taxon>Hyalella</taxon>
    </lineage>
</organism>
<sequence>MPRKNYYAIKTKLVKYQELLSAGTFDEETNAAESFSEFNGDHIDNIVHPSQNSIHVSANTLINPYTCANSNHEHFEVADIPLTQPSSSTVTFENAFQTTECDDPILSDNSYANLCDLSSTEASRNNSVTEINCTKRSIVQDIAEWAISSSIKHSQLNGLLQVLNFHHPEDNFPSDSRTLLKTKSSIEIDKFDRGKFKYFGIANGIQEQFRDSEILTLFANECPIELSFNIDGLPLYKSSNISFWPILGVIDRTDNFPFVVAIWCGKSKPDCREFLEKFSLELKDLLINGLVFKGSHFCVKVSKFVCDAPARAFVKQCKTHGGYFVCERCTVKGVYNKHSIS</sequence>
<gene>
    <name evidence="2" type="primary">LOC108675428</name>
</gene>
<name>A0A8B7P1I0_HYAAZ</name>
<dbReference type="PANTHER" id="PTHR33053">
    <property type="entry name" value="PROTEIN, PUTATIVE-RELATED"/>
    <property type="match status" value="1"/>
</dbReference>
<keyword evidence="1" id="KW-1185">Reference proteome</keyword>
<dbReference type="KEGG" id="hazt:108675428"/>
<reference evidence="2" key="1">
    <citation type="submission" date="2025-08" db="UniProtKB">
        <authorList>
            <consortium name="RefSeq"/>
        </authorList>
    </citation>
    <scope>IDENTIFICATION</scope>
</reference>